<evidence type="ECO:0000313" key="2">
    <source>
        <dbReference type="EMBL" id="KAF6811440.1"/>
    </source>
</evidence>
<sequence length="295" mass="33135">MGARSTQDQMPIVVDDSSDAMEASGGSSSLGSSPQPAQPVAPQSTTCPVSDNHLHIATDLPQLDGNQSSQPKKSNTPSGTKKRQLLELAACYLESKTTTGQQTEVQHKVLFEEMDRCWEAIRLALLEFKPKHRVLALVTAVSTWIISEDERASEFLKAHKEKDARMAREGHLPEQEPCPPEECEECQECQEREECQECEKYKDCTECRECTECANCKECNDFNKYNEHKAWEAADGRVKKAISELKPENMHLELSMVTATQIAVEEDGALEFILESLKRDAQKAHEDRRNEGNHN</sequence>
<proteinExistence type="predicted"/>
<evidence type="ECO:0000313" key="3">
    <source>
        <dbReference type="Proteomes" id="UP000652219"/>
    </source>
</evidence>
<reference evidence="2 3" key="1">
    <citation type="journal article" date="2020" name="Phytopathology">
        <title>Genome Sequence Resources of Colletotrichum truncatum, C. plurivorum, C. musicola, and C. sojae: Four Species Pathogenic to Soybean (Glycine max).</title>
        <authorList>
            <person name="Rogerio F."/>
            <person name="Boufleur T.R."/>
            <person name="Ciampi-Guillardi M."/>
            <person name="Sukno S.A."/>
            <person name="Thon M.R."/>
            <person name="Massola Junior N.S."/>
            <person name="Baroncelli R."/>
        </authorList>
    </citation>
    <scope>NUCLEOTIDE SEQUENCE [LARGE SCALE GENOMIC DNA]</scope>
    <source>
        <strain evidence="2 3">LFN0009</strain>
    </source>
</reference>
<dbReference type="Proteomes" id="UP000652219">
    <property type="component" value="Unassembled WGS sequence"/>
</dbReference>
<comment type="caution">
    <text evidence="2">The sequence shown here is derived from an EMBL/GenBank/DDBJ whole genome shotgun (WGS) entry which is preliminary data.</text>
</comment>
<dbReference type="AlphaFoldDB" id="A0A8H6JF78"/>
<accession>A0A8H6JF78</accession>
<dbReference type="EMBL" id="WIGN01000074">
    <property type="protein sequence ID" value="KAF6811440.1"/>
    <property type="molecule type" value="Genomic_DNA"/>
</dbReference>
<protein>
    <submittedName>
        <fullName evidence="2">Uncharacterized protein</fullName>
    </submittedName>
</protein>
<feature type="compositionally biased region" description="Polar residues" evidence="1">
    <location>
        <begin position="64"/>
        <end position="79"/>
    </location>
</feature>
<gene>
    <name evidence="2" type="ORF">CSOJ01_05732</name>
</gene>
<name>A0A8H6JF78_9PEZI</name>
<feature type="region of interest" description="Disordered" evidence="1">
    <location>
        <begin position="1"/>
        <end position="81"/>
    </location>
</feature>
<keyword evidence="3" id="KW-1185">Reference proteome</keyword>
<evidence type="ECO:0000256" key="1">
    <source>
        <dbReference type="SAM" id="MobiDB-lite"/>
    </source>
</evidence>
<feature type="compositionally biased region" description="Low complexity" evidence="1">
    <location>
        <begin position="24"/>
        <end position="44"/>
    </location>
</feature>
<organism evidence="2 3">
    <name type="scientific">Colletotrichum sojae</name>
    <dbReference type="NCBI Taxonomy" id="2175907"/>
    <lineage>
        <taxon>Eukaryota</taxon>
        <taxon>Fungi</taxon>
        <taxon>Dikarya</taxon>
        <taxon>Ascomycota</taxon>
        <taxon>Pezizomycotina</taxon>
        <taxon>Sordariomycetes</taxon>
        <taxon>Hypocreomycetidae</taxon>
        <taxon>Glomerellales</taxon>
        <taxon>Glomerellaceae</taxon>
        <taxon>Colletotrichum</taxon>
        <taxon>Colletotrichum orchidearum species complex</taxon>
    </lineage>
</organism>